<keyword evidence="1" id="KW-0472">Membrane</keyword>
<feature type="transmembrane region" description="Helical" evidence="1">
    <location>
        <begin position="88"/>
        <end position="110"/>
    </location>
</feature>
<feature type="transmembrane region" description="Helical" evidence="1">
    <location>
        <begin position="265"/>
        <end position="288"/>
    </location>
</feature>
<feature type="transmembrane region" description="Helical" evidence="1">
    <location>
        <begin position="25"/>
        <end position="46"/>
    </location>
</feature>
<sequence>MTALLEGVQIVCLIYPLAAALNPGFGLGSAMIPWWLWGITIALAHMGNRCFLRRARSMLGLILFNIFLGLLGGALPVVVLQMLTAARWWPGACPGIVEIALLWPLCVYLLMEPLSSRDRVRFLEIGLGIMTLLVMAQQHFSLEIPFFWLGAGGFVFMGLLREALAHSEGFPSRLNFSRWSAGFPLLLSGFFMAAGLFLGWLVATDRFTHLLDKVIQACVQLLGLIARFFQITGLDRTVEPTKSLPKISGSGSAGAYSAFGDSAPLWFMIILWTILGILLILILIQAVVGLRRILRVLLDLKQSLPHDQKEGVTFRFHGKRLKEQLARILKWFFHRVKELVREWLPLPPRGVKDLYYFFLRWGRRNGVRRAVGETPQEYLDRLCPLLKKKYPQMADSLADLTAVFYLERYKEAGQPFSQEKINFVLRSLKVVKLDQGKKMN</sequence>
<dbReference type="InterPro" id="IPR025403">
    <property type="entry name" value="TgpA-like_C"/>
</dbReference>
<dbReference type="AlphaFoldDB" id="A0A3G1KXQ5"/>
<accession>A0A3G1KXQ5</accession>
<feature type="transmembrane region" description="Helical" evidence="1">
    <location>
        <begin position="185"/>
        <end position="203"/>
    </location>
</feature>
<evidence type="ECO:0000256" key="1">
    <source>
        <dbReference type="SAM" id="Phobius"/>
    </source>
</evidence>
<proteinExistence type="predicted"/>
<keyword evidence="4" id="KW-1185">Reference proteome</keyword>
<keyword evidence="1" id="KW-1133">Transmembrane helix</keyword>
<evidence type="ECO:0000259" key="2">
    <source>
        <dbReference type="Pfam" id="PF13559"/>
    </source>
</evidence>
<keyword evidence="1" id="KW-0812">Transmembrane</keyword>
<feature type="transmembrane region" description="Helical" evidence="1">
    <location>
        <begin position="58"/>
        <end position="82"/>
    </location>
</feature>
<dbReference type="Proteomes" id="UP000323521">
    <property type="component" value="Chromosome"/>
</dbReference>
<protein>
    <recommendedName>
        <fullName evidence="2">Protein-glutamine gamma-glutamyltransferase-like C-terminal domain-containing protein</fullName>
    </recommendedName>
</protein>
<reference evidence="3 4" key="1">
    <citation type="submission" date="2016-10" db="EMBL/GenBank/DDBJ databases">
        <title>Complete Genome Sequence of Peptococcaceae strain DCMF.</title>
        <authorList>
            <person name="Edwards R.J."/>
            <person name="Holland S.I."/>
            <person name="Deshpande N.P."/>
            <person name="Wong Y.K."/>
            <person name="Ertan H."/>
            <person name="Manefield M."/>
            <person name="Russell T.L."/>
            <person name="Lee M.J."/>
        </authorList>
    </citation>
    <scope>NUCLEOTIDE SEQUENCE [LARGE SCALE GENOMIC DNA]</scope>
    <source>
        <strain evidence="3 4">DCMF</strain>
    </source>
</reference>
<dbReference type="Pfam" id="PF13559">
    <property type="entry name" value="DUF4129"/>
    <property type="match status" value="1"/>
</dbReference>
<feature type="transmembrane region" description="Helical" evidence="1">
    <location>
        <begin position="122"/>
        <end position="140"/>
    </location>
</feature>
<evidence type="ECO:0000313" key="3">
    <source>
        <dbReference type="EMBL" id="ATW27200.1"/>
    </source>
</evidence>
<organism evidence="3 4">
    <name type="scientific">Formimonas warabiya</name>
    <dbReference type="NCBI Taxonomy" id="1761012"/>
    <lineage>
        <taxon>Bacteria</taxon>
        <taxon>Bacillati</taxon>
        <taxon>Bacillota</taxon>
        <taxon>Clostridia</taxon>
        <taxon>Eubacteriales</taxon>
        <taxon>Peptococcaceae</taxon>
        <taxon>Candidatus Formimonas</taxon>
    </lineage>
</organism>
<evidence type="ECO:0000313" key="4">
    <source>
        <dbReference type="Proteomes" id="UP000323521"/>
    </source>
</evidence>
<dbReference type="KEGG" id="fwa:DCMF_22785"/>
<dbReference type="RefSeq" id="WP_148136549.1">
    <property type="nucleotide sequence ID" value="NZ_CP017634.1"/>
</dbReference>
<feature type="domain" description="Protein-glutamine gamma-glutamyltransferase-like C-terminal" evidence="2">
    <location>
        <begin position="354"/>
        <end position="415"/>
    </location>
</feature>
<gene>
    <name evidence="3" type="ORF">DCMF_22785</name>
</gene>
<feature type="transmembrane region" description="Helical" evidence="1">
    <location>
        <begin position="146"/>
        <end position="164"/>
    </location>
</feature>
<dbReference type="EMBL" id="CP017634">
    <property type="protein sequence ID" value="ATW27200.1"/>
    <property type="molecule type" value="Genomic_DNA"/>
</dbReference>
<name>A0A3G1KXQ5_FORW1</name>